<dbReference type="Proteomes" id="UP000249393">
    <property type="component" value="Unassembled WGS sequence"/>
</dbReference>
<accession>A0A2W5V0Z9</accession>
<dbReference type="EMBL" id="QFQZ01000037">
    <property type="protein sequence ID" value="PZR33749.1"/>
    <property type="molecule type" value="Genomic_DNA"/>
</dbReference>
<evidence type="ECO:0000259" key="2">
    <source>
        <dbReference type="Pfam" id="PF09917"/>
    </source>
</evidence>
<keyword evidence="1" id="KW-0732">Signal</keyword>
<feature type="domain" description="DUF2147" evidence="2">
    <location>
        <begin position="37"/>
        <end position="141"/>
    </location>
</feature>
<dbReference type="AlphaFoldDB" id="A0A2W5V0Z9"/>
<dbReference type="PANTHER" id="PTHR36919:SF2">
    <property type="entry name" value="BLL6627 PROTEIN"/>
    <property type="match status" value="1"/>
</dbReference>
<evidence type="ECO:0000256" key="1">
    <source>
        <dbReference type="SAM" id="SignalP"/>
    </source>
</evidence>
<evidence type="ECO:0000313" key="3">
    <source>
        <dbReference type="EMBL" id="PZR33749.1"/>
    </source>
</evidence>
<reference evidence="3 4" key="1">
    <citation type="submission" date="2017-08" db="EMBL/GenBank/DDBJ databases">
        <title>Infants hospitalized years apart are colonized by the same room-sourced microbial strains.</title>
        <authorList>
            <person name="Brooks B."/>
            <person name="Olm M.R."/>
            <person name="Firek B.A."/>
            <person name="Baker R."/>
            <person name="Thomas B.C."/>
            <person name="Morowitz M.J."/>
            <person name="Banfield J.F."/>
        </authorList>
    </citation>
    <scope>NUCLEOTIDE SEQUENCE [LARGE SCALE GENOMIC DNA]</scope>
    <source>
        <strain evidence="3">S2_003_000_R2_4</strain>
    </source>
</reference>
<dbReference type="RefSeq" id="WP_304278417.1">
    <property type="nucleotide sequence ID" value="NZ_QFQZ01000037.1"/>
</dbReference>
<dbReference type="Pfam" id="PF09917">
    <property type="entry name" value="DUF2147"/>
    <property type="match status" value="1"/>
</dbReference>
<feature type="signal peptide" evidence="1">
    <location>
        <begin position="1"/>
        <end position="26"/>
    </location>
</feature>
<sequence>MRFVKLAKAALAATLGMTAITASAHAADGGDIARSYGVWRNPKNSVHLEIKDCGPSTCGTVVWASPKAEADARKSGTDTLIGKQLLRDFEAQNNGSLKGRVWVPTLKVTLVGTAEIVDPKTMRAKGCVIGNFLCKSQLWTRIDGPSVLASRAAP</sequence>
<gene>
    <name evidence="3" type="ORF">DI526_12660</name>
</gene>
<comment type="caution">
    <text evidence="3">The sequence shown here is derived from an EMBL/GenBank/DDBJ whole genome shotgun (WGS) entry which is preliminary data.</text>
</comment>
<protein>
    <submittedName>
        <fullName evidence="3">DUF2147 domain-containing protein</fullName>
    </submittedName>
</protein>
<name>A0A2W5V0Z9_9CAUL</name>
<dbReference type="InterPro" id="IPR019223">
    <property type="entry name" value="DUF2147"/>
</dbReference>
<dbReference type="PANTHER" id="PTHR36919">
    <property type="entry name" value="BLR1215 PROTEIN"/>
    <property type="match status" value="1"/>
</dbReference>
<dbReference type="Gene3D" id="2.40.128.520">
    <property type="match status" value="1"/>
</dbReference>
<feature type="chain" id="PRO_5015877321" evidence="1">
    <location>
        <begin position="27"/>
        <end position="154"/>
    </location>
</feature>
<evidence type="ECO:0000313" key="4">
    <source>
        <dbReference type="Proteomes" id="UP000249393"/>
    </source>
</evidence>
<proteinExistence type="predicted"/>
<organism evidence="3 4">
    <name type="scientific">Caulobacter segnis</name>
    <dbReference type="NCBI Taxonomy" id="88688"/>
    <lineage>
        <taxon>Bacteria</taxon>
        <taxon>Pseudomonadati</taxon>
        <taxon>Pseudomonadota</taxon>
        <taxon>Alphaproteobacteria</taxon>
        <taxon>Caulobacterales</taxon>
        <taxon>Caulobacteraceae</taxon>
        <taxon>Caulobacter</taxon>
    </lineage>
</organism>